<name>A0ABW9RJE6_9BACT</name>
<accession>A0ABW9RJE6</accession>
<protein>
    <submittedName>
        <fullName evidence="5">AraC family transcriptional regulator</fullName>
    </submittedName>
</protein>
<gene>
    <name evidence="5" type="ORF">E1163_03470</name>
</gene>
<organism evidence="5 6">
    <name type="scientific">Fulvivirga kasyanovii</name>
    <dbReference type="NCBI Taxonomy" id="396812"/>
    <lineage>
        <taxon>Bacteria</taxon>
        <taxon>Pseudomonadati</taxon>
        <taxon>Bacteroidota</taxon>
        <taxon>Cytophagia</taxon>
        <taxon>Cytophagales</taxon>
        <taxon>Fulvivirgaceae</taxon>
        <taxon>Fulvivirga</taxon>
    </lineage>
</organism>
<dbReference type="InterPro" id="IPR009057">
    <property type="entry name" value="Homeodomain-like_sf"/>
</dbReference>
<dbReference type="EMBL" id="SMLW01000346">
    <property type="protein sequence ID" value="MTI23997.1"/>
    <property type="molecule type" value="Genomic_DNA"/>
</dbReference>
<dbReference type="Gene3D" id="1.10.10.60">
    <property type="entry name" value="Homeodomain-like"/>
    <property type="match status" value="1"/>
</dbReference>
<dbReference type="InterPro" id="IPR018060">
    <property type="entry name" value="HTH_AraC"/>
</dbReference>
<reference evidence="5 6" key="1">
    <citation type="submission" date="2019-02" db="EMBL/GenBank/DDBJ databases">
        <authorList>
            <person name="Goldberg S.R."/>
            <person name="Haltli B.A."/>
            <person name="Correa H."/>
            <person name="Russell K.G."/>
        </authorList>
    </citation>
    <scope>NUCLEOTIDE SEQUENCE [LARGE SCALE GENOMIC DNA]</scope>
    <source>
        <strain evidence="5 6">JCM 16186</strain>
    </source>
</reference>
<evidence type="ECO:0000313" key="5">
    <source>
        <dbReference type="EMBL" id="MTI23997.1"/>
    </source>
</evidence>
<dbReference type="PANTHER" id="PTHR43280:SF32">
    <property type="entry name" value="TRANSCRIPTIONAL REGULATORY PROTEIN"/>
    <property type="match status" value="1"/>
</dbReference>
<sequence length="299" mass="34979">MNPTESIEDFYKNKLNWVPDSLSTEIGHFNVFKLAPFIGQGAKPVPYSRRNYFKISLIIGNNKVHYADKVIEIKKKALLFANPQIPYNWEEIDKIQSGYFCVFTESFFYQFGNLNQYELFQPHGTPIFELTDKQADEIGAIYERMFREIDSDYAHKYDVLRTLVFELLHIAMKMQPSSNHEKQETNASRRITSIFLELLERQFPIDDNRQRLNLRTPSAFADQLAIHVNHLNRALKATTQKSTSEIISERILQESKILLKHSAWNVSEVAYALGFNEVTHFNKFFKQHTKTTPTNFRNV</sequence>
<proteinExistence type="predicted"/>
<dbReference type="PROSITE" id="PS01124">
    <property type="entry name" value="HTH_ARAC_FAMILY_2"/>
    <property type="match status" value="1"/>
</dbReference>
<dbReference type="SMART" id="SM00342">
    <property type="entry name" value="HTH_ARAC"/>
    <property type="match status" value="1"/>
</dbReference>
<evidence type="ECO:0000313" key="6">
    <source>
        <dbReference type="Proteomes" id="UP000798808"/>
    </source>
</evidence>
<feature type="domain" description="HTH araC/xylS-type" evidence="4">
    <location>
        <begin position="189"/>
        <end position="299"/>
    </location>
</feature>
<keyword evidence="6" id="KW-1185">Reference proteome</keyword>
<keyword evidence="2" id="KW-0238">DNA-binding</keyword>
<dbReference type="PANTHER" id="PTHR43280">
    <property type="entry name" value="ARAC-FAMILY TRANSCRIPTIONAL REGULATOR"/>
    <property type="match status" value="1"/>
</dbReference>
<keyword evidence="3" id="KW-0804">Transcription</keyword>
<evidence type="ECO:0000256" key="3">
    <source>
        <dbReference type="ARBA" id="ARBA00023163"/>
    </source>
</evidence>
<dbReference type="RefSeq" id="WP_155169498.1">
    <property type="nucleotide sequence ID" value="NZ_BAAAFL010000012.1"/>
</dbReference>
<dbReference type="Pfam" id="PF12833">
    <property type="entry name" value="HTH_18"/>
    <property type="match status" value="1"/>
</dbReference>
<comment type="caution">
    <text evidence="5">The sequence shown here is derived from an EMBL/GenBank/DDBJ whole genome shotgun (WGS) entry which is preliminary data.</text>
</comment>
<evidence type="ECO:0000256" key="1">
    <source>
        <dbReference type="ARBA" id="ARBA00023015"/>
    </source>
</evidence>
<evidence type="ECO:0000259" key="4">
    <source>
        <dbReference type="PROSITE" id="PS01124"/>
    </source>
</evidence>
<dbReference type="Proteomes" id="UP000798808">
    <property type="component" value="Unassembled WGS sequence"/>
</dbReference>
<dbReference type="SUPFAM" id="SSF46689">
    <property type="entry name" value="Homeodomain-like"/>
    <property type="match status" value="1"/>
</dbReference>
<keyword evidence="1" id="KW-0805">Transcription regulation</keyword>
<evidence type="ECO:0000256" key="2">
    <source>
        <dbReference type="ARBA" id="ARBA00023125"/>
    </source>
</evidence>